<comment type="caution">
    <text evidence="2">The sequence shown here is derived from an EMBL/GenBank/DDBJ whole genome shotgun (WGS) entry which is preliminary data.</text>
</comment>
<dbReference type="InterPro" id="IPR000086">
    <property type="entry name" value="NUDIX_hydrolase_dom"/>
</dbReference>
<protein>
    <recommendedName>
        <fullName evidence="1">Nudix hydrolase domain-containing protein</fullName>
    </recommendedName>
</protein>
<dbReference type="PANTHER" id="PTHR43736:SF1">
    <property type="entry name" value="DIHYDRONEOPTERIN TRIPHOSPHATE DIPHOSPHATASE"/>
    <property type="match status" value="1"/>
</dbReference>
<sequence length="173" mass="19977">MLNNHVPRDEFEWDMWLRTIEFVETHPDCFERSLRVGHVTASGWVVSPDRSQVLLMHHSKLNRWFQPGGHCDGDSDVLRVAMKEAQEETGADVQPVTSSIFDVDVHSIPARPGEPTHFHYDIRFLLEADPAAEVIRNSESKDIRWVPMEEVFLYNSSESILRMQRKTLPHSDA</sequence>
<dbReference type="CDD" id="cd03674">
    <property type="entry name" value="NUDIX_Hydrolase"/>
    <property type="match status" value="1"/>
</dbReference>
<dbReference type="Pfam" id="PF00293">
    <property type="entry name" value="NUDIX"/>
    <property type="match status" value="1"/>
</dbReference>
<dbReference type="EMBL" id="BMXF01000001">
    <property type="protein sequence ID" value="GHB60036.1"/>
    <property type="molecule type" value="Genomic_DNA"/>
</dbReference>
<evidence type="ECO:0000313" key="3">
    <source>
        <dbReference type="Proteomes" id="UP000598271"/>
    </source>
</evidence>
<dbReference type="Gene3D" id="3.90.79.10">
    <property type="entry name" value="Nucleoside Triphosphate Pyrophosphohydrolase"/>
    <property type="match status" value="1"/>
</dbReference>
<accession>A0A8J3G7U9</accession>
<organism evidence="2 3">
    <name type="scientific">Persicitalea jodogahamensis</name>
    <dbReference type="NCBI Taxonomy" id="402147"/>
    <lineage>
        <taxon>Bacteria</taxon>
        <taxon>Pseudomonadati</taxon>
        <taxon>Bacteroidota</taxon>
        <taxon>Cytophagia</taxon>
        <taxon>Cytophagales</taxon>
        <taxon>Spirosomataceae</taxon>
        <taxon>Persicitalea</taxon>
    </lineage>
</organism>
<proteinExistence type="predicted"/>
<gene>
    <name evidence="2" type="ORF">GCM10007390_12190</name>
</gene>
<keyword evidence="3" id="KW-1185">Reference proteome</keyword>
<dbReference type="SUPFAM" id="SSF55811">
    <property type="entry name" value="Nudix"/>
    <property type="match status" value="1"/>
</dbReference>
<reference evidence="2 3" key="1">
    <citation type="journal article" date="2014" name="Int. J. Syst. Evol. Microbiol.">
        <title>Complete genome sequence of Corynebacterium casei LMG S-19264T (=DSM 44701T), isolated from a smear-ripened cheese.</title>
        <authorList>
            <consortium name="US DOE Joint Genome Institute (JGI-PGF)"/>
            <person name="Walter F."/>
            <person name="Albersmeier A."/>
            <person name="Kalinowski J."/>
            <person name="Ruckert C."/>
        </authorList>
    </citation>
    <scope>NUCLEOTIDE SEQUENCE [LARGE SCALE GENOMIC DNA]</scope>
    <source>
        <strain evidence="2 3">KCTC 12866</strain>
    </source>
</reference>
<feature type="domain" description="Nudix hydrolase" evidence="1">
    <location>
        <begin position="36"/>
        <end position="168"/>
    </location>
</feature>
<evidence type="ECO:0000313" key="2">
    <source>
        <dbReference type="EMBL" id="GHB60036.1"/>
    </source>
</evidence>
<dbReference type="AlphaFoldDB" id="A0A8J3G7U9"/>
<dbReference type="PANTHER" id="PTHR43736">
    <property type="entry name" value="ADP-RIBOSE PYROPHOSPHATASE"/>
    <property type="match status" value="1"/>
</dbReference>
<dbReference type="Proteomes" id="UP000598271">
    <property type="component" value="Unassembled WGS sequence"/>
</dbReference>
<evidence type="ECO:0000259" key="1">
    <source>
        <dbReference type="PROSITE" id="PS51462"/>
    </source>
</evidence>
<dbReference type="RefSeq" id="WP_229580406.1">
    <property type="nucleotide sequence ID" value="NZ_BMXF01000001.1"/>
</dbReference>
<dbReference type="InterPro" id="IPR015797">
    <property type="entry name" value="NUDIX_hydrolase-like_dom_sf"/>
</dbReference>
<dbReference type="PROSITE" id="PS51462">
    <property type="entry name" value="NUDIX"/>
    <property type="match status" value="1"/>
</dbReference>
<name>A0A8J3G7U9_9BACT</name>